<dbReference type="Proteomes" id="UP001324380">
    <property type="component" value="Chromosome"/>
</dbReference>
<dbReference type="Pfam" id="PF12867">
    <property type="entry name" value="DinB_2"/>
    <property type="match status" value="1"/>
</dbReference>
<protein>
    <submittedName>
        <fullName evidence="2">DinB family protein</fullName>
    </submittedName>
</protein>
<evidence type="ECO:0000313" key="2">
    <source>
        <dbReference type="EMBL" id="WPU91376.1"/>
    </source>
</evidence>
<dbReference type="RefSeq" id="WP_321560542.1">
    <property type="nucleotide sequence ID" value="NZ_CP139558.1"/>
</dbReference>
<dbReference type="EMBL" id="CP139558">
    <property type="protein sequence ID" value="WPU91376.1"/>
    <property type="molecule type" value="Genomic_DNA"/>
</dbReference>
<dbReference type="InterPro" id="IPR024775">
    <property type="entry name" value="DinB-like"/>
</dbReference>
<reference evidence="2 3" key="1">
    <citation type="submission" date="2023-11" db="EMBL/GenBank/DDBJ databases">
        <title>Analysis of the Genomes of Mucilaginibacter gossypii cycad 4 and M. sabulilitoris SNA2: microbes with the potential for plant growth promotion.</title>
        <authorList>
            <person name="Hirsch A.M."/>
            <person name="Humm E."/>
            <person name="Rubbi M."/>
            <person name="Del Vecchio G."/>
            <person name="Ha S.M."/>
            <person name="Pellegrini M."/>
            <person name="Gunsalus R.P."/>
        </authorList>
    </citation>
    <scope>NUCLEOTIDE SEQUENCE [LARGE SCALE GENOMIC DNA]</scope>
    <source>
        <strain evidence="2 3">SNA2</strain>
    </source>
</reference>
<dbReference type="InterPro" id="IPR034660">
    <property type="entry name" value="DinB/YfiT-like"/>
</dbReference>
<evidence type="ECO:0000313" key="3">
    <source>
        <dbReference type="Proteomes" id="UP001324380"/>
    </source>
</evidence>
<proteinExistence type="predicted"/>
<gene>
    <name evidence="2" type="ORF">SNE25_18825</name>
</gene>
<dbReference type="SUPFAM" id="SSF109854">
    <property type="entry name" value="DinB/YfiT-like putative metalloenzymes"/>
    <property type="match status" value="1"/>
</dbReference>
<sequence length="167" mass="19160">METQNETSIDIFIKVATSNWELQNTRLNGLLDKLSDEQLLTQTAPDRNTGLYLLGHLTAVSDGMFTFLELGERLYPEFDHIFVKNPDIAGIEKPSIGEVKEAWNRVNSSLKQKMEAMQPADWFAKHSAISAEDFEKEPHRNKINILINRTNHQSYHMGQLMYLKPKA</sequence>
<accession>A0ABZ0TDU0</accession>
<feature type="domain" description="DinB-like" evidence="1">
    <location>
        <begin position="21"/>
        <end position="159"/>
    </location>
</feature>
<organism evidence="2 3">
    <name type="scientific">Mucilaginibacter sabulilitoris</name>
    <dbReference type="NCBI Taxonomy" id="1173583"/>
    <lineage>
        <taxon>Bacteria</taxon>
        <taxon>Pseudomonadati</taxon>
        <taxon>Bacteroidota</taxon>
        <taxon>Sphingobacteriia</taxon>
        <taxon>Sphingobacteriales</taxon>
        <taxon>Sphingobacteriaceae</taxon>
        <taxon>Mucilaginibacter</taxon>
    </lineage>
</organism>
<name>A0ABZ0TDU0_9SPHI</name>
<evidence type="ECO:0000259" key="1">
    <source>
        <dbReference type="Pfam" id="PF12867"/>
    </source>
</evidence>
<keyword evidence="3" id="KW-1185">Reference proteome</keyword>
<dbReference type="Gene3D" id="1.20.120.450">
    <property type="entry name" value="dinb family like domain"/>
    <property type="match status" value="1"/>
</dbReference>